<keyword evidence="1" id="KW-0812">Transmembrane</keyword>
<dbReference type="EMBL" id="REGN01004854">
    <property type="protein sequence ID" value="RNA15891.1"/>
    <property type="molecule type" value="Genomic_DNA"/>
</dbReference>
<evidence type="ECO:0000256" key="1">
    <source>
        <dbReference type="SAM" id="Phobius"/>
    </source>
</evidence>
<keyword evidence="1" id="KW-0472">Membrane</keyword>
<dbReference type="Proteomes" id="UP000276133">
    <property type="component" value="Unassembled WGS sequence"/>
</dbReference>
<accession>A0A3M7QXR1</accession>
<proteinExistence type="predicted"/>
<evidence type="ECO:0000313" key="2">
    <source>
        <dbReference type="EMBL" id="RNA15891.1"/>
    </source>
</evidence>
<gene>
    <name evidence="2" type="ORF">BpHYR1_044637</name>
</gene>
<reference evidence="2 3" key="1">
    <citation type="journal article" date="2018" name="Sci. Rep.">
        <title>Genomic signatures of local adaptation to the degree of environmental predictability in rotifers.</title>
        <authorList>
            <person name="Franch-Gras L."/>
            <person name="Hahn C."/>
            <person name="Garcia-Roger E.M."/>
            <person name="Carmona M.J."/>
            <person name="Serra M."/>
            <person name="Gomez A."/>
        </authorList>
    </citation>
    <scope>NUCLEOTIDE SEQUENCE [LARGE SCALE GENOMIC DNA]</scope>
    <source>
        <strain evidence="2">HYR1</strain>
    </source>
</reference>
<name>A0A3M7QXR1_BRAPC</name>
<keyword evidence="3" id="KW-1185">Reference proteome</keyword>
<organism evidence="2 3">
    <name type="scientific">Brachionus plicatilis</name>
    <name type="common">Marine rotifer</name>
    <name type="synonym">Brachionus muelleri</name>
    <dbReference type="NCBI Taxonomy" id="10195"/>
    <lineage>
        <taxon>Eukaryota</taxon>
        <taxon>Metazoa</taxon>
        <taxon>Spiralia</taxon>
        <taxon>Gnathifera</taxon>
        <taxon>Rotifera</taxon>
        <taxon>Eurotatoria</taxon>
        <taxon>Monogononta</taxon>
        <taxon>Pseudotrocha</taxon>
        <taxon>Ploima</taxon>
        <taxon>Brachionidae</taxon>
        <taxon>Brachionus</taxon>
    </lineage>
</organism>
<sequence>MCPKQRKCFLASKTSAIFIILVELSVEIEVTLCWILYSWKTFFKFEAILSLASNSGKYSENYSANIKEDETNKKGVFFFLKSTHNTKNLNMKD</sequence>
<comment type="caution">
    <text evidence="2">The sequence shown here is derived from an EMBL/GenBank/DDBJ whole genome shotgun (WGS) entry which is preliminary data.</text>
</comment>
<keyword evidence="1" id="KW-1133">Transmembrane helix</keyword>
<protein>
    <submittedName>
        <fullName evidence="2">Uncharacterized protein</fullName>
    </submittedName>
</protein>
<feature type="transmembrane region" description="Helical" evidence="1">
    <location>
        <begin position="16"/>
        <end position="37"/>
    </location>
</feature>
<dbReference type="AlphaFoldDB" id="A0A3M7QXR1"/>
<evidence type="ECO:0000313" key="3">
    <source>
        <dbReference type="Proteomes" id="UP000276133"/>
    </source>
</evidence>